<dbReference type="Gene3D" id="2.170.130.10">
    <property type="entry name" value="TonB-dependent receptor, plug domain"/>
    <property type="match status" value="1"/>
</dbReference>
<evidence type="ECO:0000256" key="6">
    <source>
        <dbReference type="ARBA" id="ARBA00023136"/>
    </source>
</evidence>
<evidence type="ECO:0000313" key="13">
    <source>
        <dbReference type="EMBL" id="BCN93042.1"/>
    </source>
</evidence>
<dbReference type="Pfam" id="PF07715">
    <property type="entry name" value="Plug"/>
    <property type="match status" value="1"/>
</dbReference>
<dbReference type="PROSITE" id="PS52016">
    <property type="entry name" value="TONB_DEPENDENT_REC_3"/>
    <property type="match status" value="1"/>
</dbReference>
<gene>
    <name evidence="13" type="ORF">THMIRHAM_08270</name>
</gene>
<reference evidence="13" key="1">
    <citation type="journal article" date="2022" name="Arch. Microbiol.">
        <title>Thiomicrorhabdus immobilis sp. nov., a mesophilic sulfur-oxidizing bacterium isolated from sediment of a brackish lake in northern Japan.</title>
        <authorList>
            <person name="Kojima H."/>
            <person name="Mochizuki J."/>
            <person name="Kanda M."/>
            <person name="Watanabe T."/>
            <person name="Fukui M."/>
        </authorList>
    </citation>
    <scope>NUCLEOTIDE SEQUENCE</scope>
    <source>
        <strain evidence="13">Am19</strain>
    </source>
</reference>
<dbReference type="SUPFAM" id="SSF56935">
    <property type="entry name" value="Porins"/>
    <property type="match status" value="1"/>
</dbReference>
<keyword evidence="7 8" id="KW-0998">Cell outer membrane</keyword>
<evidence type="ECO:0000256" key="4">
    <source>
        <dbReference type="ARBA" id="ARBA00022692"/>
    </source>
</evidence>
<accession>A0ABM7MCH0</accession>
<proteinExistence type="inferred from homology"/>
<evidence type="ECO:0000256" key="2">
    <source>
        <dbReference type="ARBA" id="ARBA00022448"/>
    </source>
</evidence>
<dbReference type="CDD" id="cd01347">
    <property type="entry name" value="ligand_gated_channel"/>
    <property type="match status" value="1"/>
</dbReference>
<dbReference type="InterPro" id="IPR039426">
    <property type="entry name" value="TonB-dep_rcpt-like"/>
</dbReference>
<comment type="similarity">
    <text evidence="8 9">Belongs to the TonB-dependent receptor family.</text>
</comment>
<sequence length="747" mass="83631">MHNLPFKPKPSVLLFATLFASHAHISHAESTSLDAIQVTSSTIEDRFESDTNNPSSTMLISGEAVEAKHATNIIEVLRSVPGITADLAGEGDGIKIKIRGIDNQRYMGEKPGVAIVIDGVPVFERTGKVNIDLDNIESIRIVKGGASYLFGEDALAGAVIITTKRGADNAGATLELDTGSYGYTRKQLKLGLAEDEFAGHIQYSDRHNDGYYALSQRDSKSLSGNFQYYMDDSSDFTFGFEKADRFRDRDGSVTGVTAAETDPEGELEGRGYTRMFNVDLSRLNLTYSKDFSDTGNFQAIVYQYEDITDFWSAPIKYDGTGATVGDDQVDMYQNLNDYHQIQRGLKLETRDSFGNWALMGGLEFKKNTFDEVTTVKEDYRTFKFGSTITAGTIKSDSYREEITKAAYTEAKLAVNSDLDITVNYRFDQIDMDGLDRLTDTTSSDTFNMHSFRLGGDYDLSESSSLYSSVSTGFRAPTLEQMATNDNLKPETTYNFELGLRNSVNLLGWQTKMNTSAFYIDRSDFITSSIGQYVNSNVTNQYDIEELYENIGQTTSYGLELALQTEKKHDLSFDFAYTYLVSKFGSYEDFYLALGNPYGTVLNSLSAMTDPTKEVYFQHYDNSGNYVPRTPTHSANFRTNWYATNHLTLNAEVDYRGESYADEINQEKMPARTLFNLGLEYKTKAKVVGGRPSDLSFFLKVDNVLDDQFYSIVRGTYDSNQDGVYNQEDLSINVDPGRVWMAGLKVKF</sequence>
<evidence type="ECO:0000256" key="7">
    <source>
        <dbReference type="ARBA" id="ARBA00023237"/>
    </source>
</evidence>
<dbReference type="EMBL" id="AP024202">
    <property type="protein sequence ID" value="BCN93042.1"/>
    <property type="molecule type" value="Genomic_DNA"/>
</dbReference>
<evidence type="ECO:0000256" key="8">
    <source>
        <dbReference type="PROSITE-ProRule" id="PRU01360"/>
    </source>
</evidence>
<evidence type="ECO:0000256" key="5">
    <source>
        <dbReference type="ARBA" id="ARBA00023077"/>
    </source>
</evidence>
<dbReference type="Gene3D" id="2.40.170.20">
    <property type="entry name" value="TonB-dependent receptor, beta-barrel domain"/>
    <property type="match status" value="1"/>
</dbReference>
<dbReference type="RefSeq" id="WP_237263878.1">
    <property type="nucleotide sequence ID" value="NZ_AP024202.1"/>
</dbReference>
<feature type="domain" description="TonB-dependent receptor-like beta-barrel" evidence="11">
    <location>
        <begin position="228"/>
        <end position="703"/>
    </location>
</feature>
<feature type="signal peptide" evidence="10">
    <location>
        <begin position="1"/>
        <end position="28"/>
    </location>
</feature>
<evidence type="ECO:0000313" key="14">
    <source>
        <dbReference type="Proteomes" id="UP001054820"/>
    </source>
</evidence>
<dbReference type="Proteomes" id="UP001054820">
    <property type="component" value="Chromosome"/>
</dbReference>
<feature type="chain" id="PRO_5047040941" description="TonB-dependent receptor" evidence="10">
    <location>
        <begin position="29"/>
        <end position="747"/>
    </location>
</feature>
<dbReference type="InterPro" id="IPR012910">
    <property type="entry name" value="Plug_dom"/>
</dbReference>
<evidence type="ECO:0008006" key="15">
    <source>
        <dbReference type="Google" id="ProtNLM"/>
    </source>
</evidence>
<evidence type="ECO:0000256" key="3">
    <source>
        <dbReference type="ARBA" id="ARBA00022452"/>
    </source>
</evidence>
<dbReference type="PANTHER" id="PTHR30069">
    <property type="entry name" value="TONB-DEPENDENT OUTER MEMBRANE RECEPTOR"/>
    <property type="match status" value="1"/>
</dbReference>
<dbReference type="InterPro" id="IPR037066">
    <property type="entry name" value="Plug_dom_sf"/>
</dbReference>
<keyword evidence="2 8" id="KW-0813">Transport</keyword>
<dbReference type="InterPro" id="IPR036942">
    <property type="entry name" value="Beta-barrel_TonB_sf"/>
</dbReference>
<dbReference type="PANTHER" id="PTHR30069:SF27">
    <property type="entry name" value="BLL4766 PROTEIN"/>
    <property type="match status" value="1"/>
</dbReference>
<feature type="domain" description="TonB-dependent receptor plug" evidence="12">
    <location>
        <begin position="52"/>
        <end position="158"/>
    </location>
</feature>
<keyword evidence="5 9" id="KW-0798">TonB box</keyword>
<keyword evidence="14" id="KW-1185">Reference proteome</keyword>
<name>A0ABM7MCH0_9GAMM</name>
<protein>
    <recommendedName>
        <fullName evidence="15">TonB-dependent receptor</fullName>
    </recommendedName>
</protein>
<organism evidence="13 14">
    <name type="scientific">Thiomicrorhabdus immobilis</name>
    <dbReference type="NCBI Taxonomy" id="2791037"/>
    <lineage>
        <taxon>Bacteria</taxon>
        <taxon>Pseudomonadati</taxon>
        <taxon>Pseudomonadota</taxon>
        <taxon>Gammaproteobacteria</taxon>
        <taxon>Thiotrichales</taxon>
        <taxon>Piscirickettsiaceae</taxon>
        <taxon>Thiomicrorhabdus</taxon>
    </lineage>
</organism>
<dbReference type="Pfam" id="PF00593">
    <property type="entry name" value="TonB_dep_Rec_b-barrel"/>
    <property type="match status" value="1"/>
</dbReference>
<keyword evidence="10" id="KW-0732">Signal</keyword>
<keyword evidence="3 8" id="KW-1134">Transmembrane beta strand</keyword>
<evidence type="ECO:0000256" key="10">
    <source>
        <dbReference type="SAM" id="SignalP"/>
    </source>
</evidence>
<evidence type="ECO:0000259" key="12">
    <source>
        <dbReference type="Pfam" id="PF07715"/>
    </source>
</evidence>
<evidence type="ECO:0000256" key="1">
    <source>
        <dbReference type="ARBA" id="ARBA00004571"/>
    </source>
</evidence>
<comment type="subcellular location">
    <subcellularLocation>
        <location evidence="1 8">Cell outer membrane</location>
        <topology evidence="1 8">Multi-pass membrane protein</topology>
    </subcellularLocation>
</comment>
<keyword evidence="4 8" id="KW-0812">Transmembrane</keyword>
<evidence type="ECO:0000259" key="11">
    <source>
        <dbReference type="Pfam" id="PF00593"/>
    </source>
</evidence>
<dbReference type="InterPro" id="IPR000531">
    <property type="entry name" value="Beta-barrel_TonB"/>
</dbReference>
<keyword evidence="6 8" id="KW-0472">Membrane</keyword>
<evidence type="ECO:0000256" key="9">
    <source>
        <dbReference type="RuleBase" id="RU003357"/>
    </source>
</evidence>